<keyword evidence="2" id="KW-1185">Reference proteome</keyword>
<organism evidence="1 2">
    <name type="scientific">Pseudaquabacterium pictum</name>
    <dbReference type="NCBI Taxonomy" id="2315236"/>
    <lineage>
        <taxon>Bacteria</taxon>
        <taxon>Pseudomonadati</taxon>
        <taxon>Pseudomonadota</taxon>
        <taxon>Betaproteobacteria</taxon>
        <taxon>Burkholderiales</taxon>
        <taxon>Sphaerotilaceae</taxon>
        <taxon>Pseudaquabacterium</taxon>
    </lineage>
</organism>
<proteinExistence type="predicted"/>
<evidence type="ECO:0000313" key="2">
    <source>
        <dbReference type="Proteomes" id="UP000301751"/>
    </source>
</evidence>
<dbReference type="PROSITE" id="PS51257">
    <property type="entry name" value="PROKAR_LIPOPROTEIN"/>
    <property type="match status" value="1"/>
</dbReference>
<accession>A0A480AR81</accession>
<evidence type="ECO:0000313" key="1">
    <source>
        <dbReference type="EMBL" id="GCL63953.1"/>
    </source>
</evidence>
<dbReference type="Pfam" id="PF19795">
    <property type="entry name" value="DUF6279"/>
    <property type="match status" value="1"/>
</dbReference>
<comment type="caution">
    <text evidence="1">The sequence shown here is derived from an EMBL/GenBank/DDBJ whole genome shotgun (WGS) entry which is preliminary data.</text>
</comment>
<dbReference type="Proteomes" id="UP000301751">
    <property type="component" value="Unassembled WGS sequence"/>
</dbReference>
<name>A0A480AR81_9BURK</name>
<reference evidence="2" key="1">
    <citation type="submission" date="2019-03" db="EMBL/GenBank/DDBJ databases">
        <title>Aquabacterium pictum sp.nov., the first bacteriochlorophyll a-containing freshwater bacterium in the genus Aquabacterium of the class Betaproteobacteria.</title>
        <authorList>
            <person name="Hirose S."/>
            <person name="Tank M."/>
            <person name="Hara E."/>
            <person name="Tamaki H."/>
            <person name="Takaichi S."/>
            <person name="Haruta S."/>
            <person name="Hanada S."/>
        </authorList>
    </citation>
    <scope>NUCLEOTIDE SEQUENCE [LARGE SCALE GENOMIC DNA]</scope>
    <source>
        <strain evidence="2">W35</strain>
    </source>
</reference>
<gene>
    <name evidence="1" type="ORF">AQPW35_30340</name>
</gene>
<dbReference type="EMBL" id="BJCL01000007">
    <property type="protein sequence ID" value="GCL63953.1"/>
    <property type="molecule type" value="Genomic_DNA"/>
</dbReference>
<evidence type="ECO:0008006" key="3">
    <source>
        <dbReference type="Google" id="ProtNLM"/>
    </source>
</evidence>
<protein>
    <recommendedName>
        <fullName evidence="3">Lipoprotein</fullName>
    </recommendedName>
</protein>
<sequence length="295" mass="32974">MSNAMKVPVSNRWKAWIIVLLLPLLGGCSAVRLSYGQGPLLAYWWLDSQVAFTAEQAPQVRSALVDWFTWHRSTQLPDYAQALGELAAAAAGPVSPGQVCQQIEAWQRRAERAVDRAVPAAAEQVRSMTLEQIQHIERRQADRQKELVADHQQADLAERQKAALARSVDRFESIYGSLDDAQRQLLAAALATSPFDAERWLTERRLRTAEVLRSLRQWQAEQADSATVQAGLRRLAAETLRSPRADYRAYSQRLLTANCNLVAQLHNSTSAAQRQRAAAKLQGWQADLRALADSR</sequence>
<dbReference type="AlphaFoldDB" id="A0A480AR81"/>